<dbReference type="InterPro" id="IPR015500">
    <property type="entry name" value="Peptidase_S8_subtilisin-rel"/>
</dbReference>
<dbReference type="PANTHER" id="PTHR43399:SF4">
    <property type="entry name" value="CELL WALL-ASSOCIATED PROTEASE"/>
    <property type="match status" value="1"/>
</dbReference>
<feature type="compositionally biased region" description="Basic and acidic residues" evidence="9">
    <location>
        <begin position="1088"/>
        <end position="1112"/>
    </location>
</feature>
<dbReference type="InterPro" id="IPR003137">
    <property type="entry name" value="PA_domain"/>
</dbReference>
<feature type="compositionally biased region" description="Low complexity" evidence="9">
    <location>
        <begin position="1166"/>
        <end position="1193"/>
    </location>
</feature>
<keyword evidence="10" id="KW-0812">Transmembrane</keyword>
<evidence type="ECO:0000256" key="10">
    <source>
        <dbReference type="SAM" id="Phobius"/>
    </source>
</evidence>
<dbReference type="GO" id="GO:0008233">
    <property type="term" value="F:peptidase activity"/>
    <property type="evidence" value="ECO:0007669"/>
    <property type="project" value="UniProtKB-KW"/>
</dbReference>
<feature type="active site" description="Charge relay system" evidence="7">
    <location>
        <position position="586"/>
    </location>
</feature>
<keyword evidence="10" id="KW-0472">Membrane</keyword>
<evidence type="ECO:0000256" key="5">
    <source>
        <dbReference type="ARBA" id="ARBA00022801"/>
    </source>
</evidence>
<dbReference type="InterPro" id="IPR051048">
    <property type="entry name" value="Peptidase_S8/S53_subtilisin"/>
</dbReference>
<dbReference type="PROSITE" id="PS00137">
    <property type="entry name" value="SUBTILASE_HIS"/>
    <property type="match status" value="1"/>
</dbReference>
<dbReference type="PROSITE" id="PS00138">
    <property type="entry name" value="SUBTILASE_SER"/>
    <property type="match status" value="1"/>
</dbReference>
<feature type="compositionally biased region" description="Low complexity" evidence="9">
    <location>
        <begin position="1142"/>
        <end position="1156"/>
    </location>
</feature>
<accession>A0ABT9NE24</accession>
<keyword evidence="2" id="KW-0964">Secreted</keyword>
<feature type="region of interest" description="Disordered" evidence="9">
    <location>
        <begin position="195"/>
        <end position="216"/>
    </location>
</feature>
<dbReference type="GO" id="GO:0006508">
    <property type="term" value="P:proteolysis"/>
    <property type="evidence" value="ECO:0007669"/>
    <property type="project" value="UniProtKB-KW"/>
</dbReference>
<dbReference type="EMBL" id="JAUSQW010000001">
    <property type="protein sequence ID" value="MDP9801441.1"/>
    <property type="molecule type" value="Genomic_DNA"/>
</dbReference>
<dbReference type="InterPro" id="IPR010435">
    <property type="entry name" value="C5a/SBT2-like_Fn3"/>
</dbReference>
<reference evidence="13 14" key="1">
    <citation type="submission" date="2023-07" db="EMBL/GenBank/DDBJ databases">
        <title>Sequencing the genomes of 1000 actinobacteria strains.</title>
        <authorList>
            <person name="Klenk H.-P."/>
        </authorList>
    </citation>
    <scope>NUCLEOTIDE SEQUENCE [LARGE SCALE GENOMIC DNA]</scope>
    <source>
        <strain evidence="13 14">DSM 102162</strain>
    </source>
</reference>
<dbReference type="InterPro" id="IPR023828">
    <property type="entry name" value="Peptidase_S8_Ser-AS"/>
</dbReference>
<dbReference type="InterPro" id="IPR036852">
    <property type="entry name" value="Peptidase_S8/S53_dom_sf"/>
</dbReference>
<evidence type="ECO:0000256" key="9">
    <source>
        <dbReference type="SAM" id="MobiDB-lite"/>
    </source>
</evidence>
<dbReference type="InterPro" id="IPR046450">
    <property type="entry name" value="PA_dom_sf"/>
</dbReference>
<dbReference type="Gene3D" id="2.60.40.1710">
    <property type="entry name" value="Subtilisin-like superfamily"/>
    <property type="match status" value="1"/>
</dbReference>
<keyword evidence="14" id="KW-1185">Reference proteome</keyword>
<dbReference type="Gene3D" id="3.50.30.30">
    <property type="match status" value="1"/>
</dbReference>
<keyword evidence="4 11" id="KW-0732">Signal</keyword>
<dbReference type="Pfam" id="PF00082">
    <property type="entry name" value="Peptidase_S8"/>
    <property type="match status" value="1"/>
</dbReference>
<feature type="compositionally biased region" description="Low complexity" evidence="9">
    <location>
        <begin position="1113"/>
        <end position="1124"/>
    </location>
</feature>
<evidence type="ECO:0000256" key="4">
    <source>
        <dbReference type="ARBA" id="ARBA00022729"/>
    </source>
</evidence>
<feature type="region of interest" description="Disordered" evidence="9">
    <location>
        <begin position="1074"/>
        <end position="1214"/>
    </location>
</feature>
<dbReference type="SUPFAM" id="SSF52025">
    <property type="entry name" value="PA domain"/>
    <property type="match status" value="1"/>
</dbReference>
<comment type="similarity">
    <text evidence="1 7 8">Belongs to the peptidase S8 family.</text>
</comment>
<dbReference type="PANTHER" id="PTHR43399">
    <property type="entry name" value="SUBTILISIN-RELATED"/>
    <property type="match status" value="1"/>
</dbReference>
<dbReference type="Gene3D" id="2.60.120.260">
    <property type="entry name" value="Galactose-binding domain-like"/>
    <property type="match status" value="1"/>
</dbReference>
<evidence type="ECO:0000259" key="12">
    <source>
        <dbReference type="PROSITE" id="PS50022"/>
    </source>
</evidence>
<dbReference type="InterPro" id="IPR000209">
    <property type="entry name" value="Peptidase_S8/S53_dom"/>
</dbReference>
<dbReference type="Pfam" id="PF06280">
    <property type="entry name" value="fn3_5"/>
    <property type="match status" value="1"/>
</dbReference>
<feature type="domain" description="F5/8 type C" evidence="12">
    <location>
        <begin position="1000"/>
        <end position="1092"/>
    </location>
</feature>
<dbReference type="Gene3D" id="3.40.50.200">
    <property type="entry name" value="Peptidase S8/S53 domain"/>
    <property type="match status" value="2"/>
</dbReference>
<evidence type="ECO:0000256" key="1">
    <source>
        <dbReference type="ARBA" id="ARBA00011073"/>
    </source>
</evidence>
<dbReference type="PROSITE" id="PS00136">
    <property type="entry name" value="SUBTILASE_ASP"/>
    <property type="match status" value="1"/>
</dbReference>
<sequence>MKRLGAITATAVVVATAITPAAVATSAPASAETKIQRSVTLPNGKTATNVPERWFVKLAGPSVAKGGDAATIRRSQDAFNAQLRTDGIDASVTTKYEKLWNGVAIDASAAELEKIAKLGVVEQISPVVEVPRPAPIVDKAKPAKLTPAQIAEGIATPSLFHAKEQGGVLVGHNGQKYTGKNTTIAIIDTGVDYDHPDLGGNGKPSEDTKESPNFPNNKVIGGYDFVGDDFTGGFLGRPSPDPYPDDCAGHGTHVAGIAAAKKGQADGINGVAPDAKIRAYRIFGCNSNTTAELITKAMEKAAEDGVDIVNMSIGTDYMIFADYPTAVAAAELTKKGITVIVAQGNVGDKGRWTMGGAGTSSGVITVGSVDNAKETNHFLTMTGKDGFVKNKIPYGIGEGAAVLVVPHDTDVFPVVEAAPAYGKAELAKDDPALLCSAPKENAFKDKAVIVRRGGDEKKCNFRTKAFNAQAGGAKMLIIDNNKEGTLSVSVMPEKDRDELVQIPVVSVSLKDGNAMRAALQEGSEITFPTGHQEFEVATAGEVSEFSSWGLNSNLELKPDVVAPGGRIWSTWPLTGSLQYQTVSGTSMAAPFVAGAAALILEAHPEIRTLEAKNLSNAVAERLRTTAKPVAWHHGKSELEPMARQGAGLVNVGAAIEANISITPSVLNLGQAADVGTDKALNKHTVTVRNNGATRVVYTLLHRDAVTITGPGAKPEKNTAASAAKVSTDGTEITLEPKASVELEVVVTPPTGMKDGDFYGGFITFTPKGDGQALSIPFSGVGGDMAKADVLGLANGGKVELKNRDFYDLDPTVDAMGHNDYTNTGMYTDPARFSFEPNVPVEKIAVDVAPVAKDGTVGTPLGLSLTDILAADGGLAEFVKGVKWSSSRPVHGKVDPSQRFRSAPAWFSWDGSYIDKDKIRRQAPSGKYQITMYVLPVGEKGTSIEDWYAWTAPQLRIDWDDAYFAPTEGVKVLGGKAGDEAVMDSDAFTSVAVEGRKATHTIDLGKEMRLDTVTYIPDQLAPIDRATSWTVEYSLDNKTWEELGKRELLTFHQYWSRMGFQGATKARYLRVTLENSQEDATRVSVADIRVTEARPDAPDATPKAEKPEGEKPGEAGAPAPEKTPGSEGTPGAEKTPGKPGAEKTPVPGKVPGTTPSAPATPTPGSTPAPGNSATAPAAPAAPTTSAPSGTPTSAVKTHVAAKPTAGATSQKAGTAAAQPKGQAELSFTGASVKVALVLSLIALVIGGAIVMRRRGEK</sequence>
<feature type="active site" description="Charge relay system" evidence="7">
    <location>
        <position position="188"/>
    </location>
</feature>
<dbReference type="InterPro" id="IPR000421">
    <property type="entry name" value="FA58C"/>
</dbReference>
<evidence type="ECO:0000256" key="2">
    <source>
        <dbReference type="ARBA" id="ARBA00022525"/>
    </source>
</evidence>
<dbReference type="InterPro" id="IPR022398">
    <property type="entry name" value="Peptidase_S8_His-AS"/>
</dbReference>
<name>A0ABT9NE24_9ACTO</name>
<dbReference type="Pfam" id="PF02225">
    <property type="entry name" value="PA"/>
    <property type="match status" value="1"/>
</dbReference>
<evidence type="ECO:0000256" key="6">
    <source>
        <dbReference type="ARBA" id="ARBA00022825"/>
    </source>
</evidence>
<evidence type="ECO:0000313" key="14">
    <source>
        <dbReference type="Proteomes" id="UP001235966"/>
    </source>
</evidence>
<dbReference type="InterPro" id="IPR008979">
    <property type="entry name" value="Galactose-bd-like_sf"/>
</dbReference>
<gene>
    <name evidence="13" type="ORF">J2S49_001517</name>
</gene>
<organism evidence="13 14">
    <name type="scientific">Arcanobacterium wilhelmae</name>
    <dbReference type="NCBI Taxonomy" id="1803177"/>
    <lineage>
        <taxon>Bacteria</taxon>
        <taxon>Bacillati</taxon>
        <taxon>Actinomycetota</taxon>
        <taxon>Actinomycetes</taxon>
        <taxon>Actinomycetales</taxon>
        <taxon>Actinomycetaceae</taxon>
        <taxon>Arcanobacterium</taxon>
    </lineage>
</organism>
<feature type="chain" id="PRO_5047493172" evidence="11">
    <location>
        <begin position="32"/>
        <end position="1256"/>
    </location>
</feature>
<feature type="transmembrane region" description="Helical" evidence="10">
    <location>
        <begin position="1229"/>
        <end position="1250"/>
    </location>
</feature>
<dbReference type="SUPFAM" id="SSF49785">
    <property type="entry name" value="Galactose-binding domain-like"/>
    <property type="match status" value="1"/>
</dbReference>
<keyword evidence="6 7" id="KW-0720">Serine protease</keyword>
<evidence type="ECO:0000256" key="8">
    <source>
        <dbReference type="RuleBase" id="RU003355"/>
    </source>
</evidence>
<dbReference type="Pfam" id="PF00754">
    <property type="entry name" value="F5_F8_type_C"/>
    <property type="match status" value="1"/>
</dbReference>
<keyword evidence="3 7" id="KW-0645">Protease</keyword>
<evidence type="ECO:0000256" key="7">
    <source>
        <dbReference type="PROSITE-ProRule" id="PRU01240"/>
    </source>
</evidence>
<dbReference type="SUPFAM" id="SSF52743">
    <property type="entry name" value="Subtilisin-like"/>
    <property type="match status" value="1"/>
</dbReference>
<dbReference type="PRINTS" id="PR00723">
    <property type="entry name" value="SUBTILISIN"/>
</dbReference>
<proteinExistence type="inferred from homology"/>
<feature type="active site" description="Charge relay system" evidence="7">
    <location>
        <position position="250"/>
    </location>
</feature>
<dbReference type="PROSITE" id="PS50022">
    <property type="entry name" value="FA58C_3"/>
    <property type="match status" value="1"/>
</dbReference>
<protein>
    <submittedName>
        <fullName evidence="13">Subtilisin family serine protease</fullName>
    </submittedName>
</protein>
<evidence type="ECO:0000256" key="3">
    <source>
        <dbReference type="ARBA" id="ARBA00022670"/>
    </source>
</evidence>
<keyword evidence="5 7" id="KW-0378">Hydrolase</keyword>
<evidence type="ECO:0000313" key="13">
    <source>
        <dbReference type="EMBL" id="MDP9801441.1"/>
    </source>
</evidence>
<dbReference type="PROSITE" id="PS51892">
    <property type="entry name" value="SUBTILASE"/>
    <property type="match status" value="1"/>
</dbReference>
<feature type="signal peptide" evidence="11">
    <location>
        <begin position="1"/>
        <end position="31"/>
    </location>
</feature>
<dbReference type="InterPro" id="IPR023827">
    <property type="entry name" value="Peptidase_S8_Asp-AS"/>
</dbReference>
<evidence type="ECO:0000256" key="11">
    <source>
        <dbReference type="SAM" id="SignalP"/>
    </source>
</evidence>
<keyword evidence="10" id="KW-1133">Transmembrane helix</keyword>
<dbReference type="Proteomes" id="UP001235966">
    <property type="component" value="Unassembled WGS sequence"/>
</dbReference>
<comment type="caution">
    <text evidence="13">The sequence shown here is derived from an EMBL/GenBank/DDBJ whole genome shotgun (WGS) entry which is preliminary data.</text>
</comment>